<dbReference type="Pfam" id="PF02579">
    <property type="entry name" value="Nitro_FeMo-Co"/>
    <property type="match status" value="1"/>
</dbReference>
<protein>
    <submittedName>
        <fullName evidence="2">Dinitrogenase iron-molybdenum cofactor biosynthesis protein</fullName>
    </submittedName>
</protein>
<organism evidence="2 3">
    <name type="scientific">Candidatus Protoclostridium stercorigallinarum</name>
    <dbReference type="NCBI Taxonomy" id="2838741"/>
    <lineage>
        <taxon>Bacteria</taxon>
        <taxon>Bacillati</taxon>
        <taxon>Bacillota</taxon>
        <taxon>Clostridia</taxon>
        <taxon>Candidatus Protoclostridium</taxon>
    </lineage>
</organism>
<dbReference type="InterPro" id="IPR036105">
    <property type="entry name" value="DiNase_FeMo-co_biosyn_sf"/>
</dbReference>
<gene>
    <name evidence="2" type="ORF">H9892_04050</name>
</gene>
<feature type="domain" description="Dinitrogenase iron-molybdenum cofactor biosynthesis" evidence="1">
    <location>
        <begin position="9"/>
        <end position="96"/>
    </location>
</feature>
<evidence type="ECO:0000313" key="3">
    <source>
        <dbReference type="Proteomes" id="UP000823990"/>
    </source>
</evidence>
<proteinExistence type="predicted"/>
<accession>A0A9D1Q1F4</accession>
<dbReference type="PANTHER" id="PTHR42983">
    <property type="entry name" value="DINITROGENASE IRON-MOLYBDENUM COFACTOR PROTEIN-RELATED"/>
    <property type="match status" value="1"/>
</dbReference>
<dbReference type="Gene3D" id="3.30.420.130">
    <property type="entry name" value="Dinitrogenase iron-molybdenum cofactor biosynthesis domain"/>
    <property type="match status" value="1"/>
</dbReference>
<reference evidence="2" key="1">
    <citation type="journal article" date="2021" name="PeerJ">
        <title>Extensive microbial diversity within the chicken gut microbiome revealed by metagenomics and culture.</title>
        <authorList>
            <person name="Gilroy R."/>
            <person name="Ravi A."/>
            <person name="Getino M."/>
            <person name="Pursley I."/>
            <person name="Horton D.L."/>
            <person name="Alikhan N.F."/>
            <person name="Baker D."/>
            <person name="Gharbi K."/>
            <person name="Hall N."/>
            <person name="Watson M."/>
            <person name="Adriaenssens E.M."/>
            <person name="Foster-Nyarko E."/>
            <person name="Jarju S."/>
            <person name="Secka A."/>
            <person name="Antonio M."/>
            <person name="Oren A."/>
            <person name="Chaudhuri R.R."/>
            <person name="La Ragione R."/>
            <person name="Hildebrand F."/>
            <person name="Pallen M.J."/>
        </authorList>
    </citation>
    <scope>NUCLEOTIDE SEQUENCE</scope>
    <source>
        <strain evidence="2">12435</strain>
    </source>
</reference>
<comment type="caution">
    <text evidence="2">The sequence shown here is derived from an EMBL/GenBank/DDBJ whole genome shotgun (WGS) entry which is preliminary data.</text>
</comment>
<sequence>MKIAVTYDNGNVFGHFGHTEEFKIYDVEDGKVVGNEVVHTNGSGHGALAGFLKERGVDTLICGGIGGGAIAALAEAEIAVYGGVTGNADKAVETFLSGSLAYDPNAKCSGHEHSHDDCGSHVCGHTCHNDK</sequence>
<evidence type="ECO:0000313" key="2">
    <source>
        <dbReference type="EMBL" id="HIW02492.1"/>
    </source>
</evidence>
<dbReference type="EMBL" id="DXHS01000069">
    <property type="protein sequence ID" value="HIW02492.1"/>
    <property type="molecule type" value="Genomic_DNA"/>
</dbReference>
<name>A0A9D1Q1F4_9FIRM</name>
<dbReference type="PANTHER" id="PTHR42983:SF1">
    <property type="entry name" value="IRON-MOLYBDENUM PROTEIN"/>
    <property type="match status" value="1"/>
</dbReference>
<reference evidence="2" key="2">
    <citation type="submission" date="2021-04" db="EMBL/GenBank/DDBJ databases">
        <authorList>
            <person name="Gilroy R."/>
        </authorList>
    </citation>
    <scope>NUCLEOTIDE SEQUENCE</scope>
    <source>
        <strain evidence="2">12435</strain>
    </source>
</reference>
<dbReference type="SUPFAM" id="SSF53146">
    <property type="entry name" value="Nitrogenase accessory factor-like"/>
    <property type="match status" value="1"/>
</dbReference>
<dbReference type="AlphaFoldDB" id="A0A9D1Q1F4"/>
<dbReference type="InterPro" id="IPR003731">
    <property type="entry name" value="Di-Nase_FeMo-co_biosynth"/>
</dbReference>
<dbReference type="Proteomes" id="UP000823990">
    <property type="component" value="Unassembled WGS sequence"/>
</dbReference>
<evidence type="ECO:0000259" key="1">
    <source>
        <dbReference type="Pfam" id="PF02579"/>
    </source>
</evidence>